<keyword evidence="9" id="KW-0472">Membrane</keyword>
<evidence type="ECO:0000256" key="4">
    <source>
        <dbReference type="ARBA" id="ARBA00023002"/>
    </source>
</evidence>
<dbReference type="KEGG" id="bfu:BCIN_13g01490"/>
<dbReference type="CDD" id="cd11062">
    <property type="entry name" value="CYP58-like"/>
    <property type="match status" value="1"/>
</dbReference>
<dbReference type="GO" id="GO:0016705">
    <property type="term" value="F:oxidoreductase activity, acting on paired donors, with incorporation or reduction of molecular oxygen"/>
    <property type="evidence" value="ECO:0007669"/>
    <property type="project" value="InterPro"/>
</dbReference>
<proteinExistence type="inferred from homology"/>
<dbReference type="EMBL" id="CP009817">
    <property type="protein sequence ID" value="ATZ56308.1"/>
    <property type="molecule type" value="Genomic_DNA"/>
</dbReference>
<dbReference type="RefSeq" id="XP_024552493.1">
    <property type="nucleotide sequence ID" value="XM_024696680.1"/>
</dbReference>
<keyword evidence="9" id="KW-0812">Transmembrane</keyword>
<dbReference type="InterPro" id="IPR036396">
    <property type="entry name" value="Cyt_P450_sf"/>
</dbReference>
<dbReference type="GO" id="GO:0020037">
    <property type="term" value="F:heme binding"/>
    <property type="evidence" value="ECO:0007669"/>
    <property type="project" value="InterPro"/>
</dbReference>
<sequence>MGEIKLPDIVSSVGDFLRTSADDSGSKAWFDLNLWNRQNYLILTPLYLIISLWLIYGIGLVAYRLTLSPIAKIPGPKIAAVTFWYEIYYDIWLGGTYYRKINEMHKKYGPIVRINPYEVHLNDPDFIDSVFPGPGRQTNKFFFTGRRTGTQNSIVATIDHDMHRKRRNTITNFFSNASIRRLEPVMKEHINTLLSRMQVAGTTEKVLPMHFVFRACTSDLITQYAFGESFHFLEKEDFSMPYMESTDVFFKLNHTFCHFPWVGTLLASSPPWAIKTFIPSLTEMWDKAAMWIERVDEVRNSPNPEKIKTTIFEGVLSSKLPDEEKTNLRLAHEAQLVVFAGEGTTAYTLQSALFQLLANPKEFEKVKAEVLSAIPNPDSLPSFSEVENLPYLNAVIQEIIRIHPGVVSRLPRVSPKTPTLYHDKKNDKEYIIPAGTSTNMTAQIAHMNPDVFEDPYEFRPQRWIDDPRLDKAFIGFARGTRNCIGMNFARLEMSLVLAAIIQKYDIYRGQDGPTLELFDTIRERDIDLNHDYIIPFPAKGSPGLRVKIRN</sequence>
<name>A0A384K0J2_BOTFB</name>
<evidence type="ECO:0000313" key="11">
    <source>
        <dbReference type="Proteomes" id="UP000001798"/>
    </source>
</evidence>
<dbReference type="GeneID" id="5437693"/>
<evidence type="ECO:0000313" key="10">
    <source>
        <dbReference type="EMBL" id="ATZ56308.1"/>
    </source>
</evidence>
<dbReference type="InterPro" id="IPR001128">
    <property type="entry name" value="Cyt_P450"/>
</dbReference>
<reference evidence="10 11" key="1">
    <citation type="journal article" date="2011" name="PLoS Genet.">
        <title>Genomic analysis of the necrotrophic fungal pathogens Sclerotinia sclerotiorum and Botrytis cinerea.</title>
        <authorList>
            <person name="Amselem J."/>
            <person name="Cuomo C.A."/>
            <person name="van Kan J.A."/>
            <person name="Viaud M."/>
            <person name="Benito E.P."/>
            <person name="Couloux A."/>
            <person name="Coutinho P.M."/>
            <person name="de Vries R.P."/>
            <person name="Dyer P.S."/>
            <person name="Fillinger S."/>
            <person name="Fournier E."/>
            <person name="Gout L."/>
            <person name="Hahn M."/>
            <person name="Kohn L."/>
            <person name="Lapalu N."/>
            <person name="Plummer K.M."/>
            <person name="Pradier J.M."/>
            <person name="Quevillon E."/>
            <person name="Sharon A."/>
            <person name="Simon A."/>
            <person name="ten Have A."/>
            <person name="Tudzynski B."/>
            <person name="Tudzynski P."/>
            <person name="Wincker P."/>
            <person name="Andrew M."/>
            <person name="Anthouard V."/>
            <person name="Beever R.E."/>
            <person name="Beffa R."/>
            <person name="Benoit I."/>
            <person name="Bouzid O."/>
            <person name="Brault B."/>
            <person name="Chen Z."/>
            <person name="Choquer M."/>
            <person name="Collemare J."/>
            <person name="Cotton P."/>
            <person name="Danchin E.G."/>
            <person name="Da Silva C."/>
            <person name="Gautier A."/>
            <person name="Giraud C."/>
            <person name="Giraud T."/>
            <person name="Gonzalez C."/>
            <person name="Grossetete S."/>
            <person name="Guldener U."/>
            <person name="Henrissat B."/>
            <person name="Howlett B.J."/>
            <person name="Kodira C."/>
            <person name="Kretschmer M."/>
            <person name="Lappartient A."/>
            <person name="Leroch M."/>
            <person name="Levis C."/>
            <person name="Mauceli E."/>
            <person name="Neuveglise C."/>
            <person name="Oeser B."/>
            <person name="Pearson M."/>
            <person name="Poulain J."/>
            <person name="Poussereau N."/>
            <person name="Quesneville H."/>
            <person name="Rascle C."/>
            <person name="Schumacher J."/>
            <person name="Segurens B."/>
            <person name="Sexton A."/>
            <person name="Silva E."/>
            <person name="Sirven C."/>
            <person name="Soanes D.M."/>
            <person name="Talbot N.J."/>
            <person name="Templeton M."/>
            <person name="Yandava C."/>
            <person name="Yarden O."/>
            <person name="Zeng Q."/>
            <person name="Rollins J.A."/>
            <person name="Lebrun M.H."/>
            <person name="Dickman M."/>
        </authorList>
    </citation>
    <scope>NUCLEOTIDE SEQUENCE [LARGE SCALE GENOMIC DNA]</scope>
    <source>
        <strain evidence="10 11">B05.10</strain>
    </source>
</reference>
<evidence type="ECO:0000256" key="7">
    <source>
        <dbReference type="ARBA" id="ARBA00023033"/>
    </source>
</evidence>
<reference evidence="10 11" key="3">
    <citation type="journal article" date="2017" name="Mol. Plant Pathol.">
        <title>A gapless genome sequence of the fungus Botrytis cinerea.</title>
        <authorList>
            <person name="Van Kan J.A."/>
            <person name="Stassen J.H."/>
            <person name="Mosbach A."/>
            <person name="Van Der Lee T.A."/>
            <person name="Faino L."/>
            <person name="Farmer A.D."/>
            <person name="Papasotiriou D.G."/>
            <person name="Zhou S."/>
            <person name="Seidl M.F."/>
            <person name="Cottam E."/>
            <person name="Edel D."/>
            <person name="Hahn M."/>
            <person name="Schwartz D.C."/>
            <person name="Dietrich R.A."/>
            <person name="Widdison S."/>
            <person name="Scalliet G."/>
        </authorList>
    </citation>
    <scope>NUCLEOTIDE SEQUENCE [LARGE SCALE GENOMIC DNA]</scope>
    <source>
        <strain evidence="10 11">B05.10</strain>
    </source>
</reference>
<keyword evidence="11" id="KW-1185">Reference proteome</keyword>
<organism evidence="10 11">
    <name type="scientific">Botryotinia fuckeliana (strain B05.10)</name>
    <name type="common">Noble rot fungus</name>
    <name type="synonym">Botrytis cinerea</name>
    <dbReference type="NCBI Taxonomy" id="332648"/>
    <lineage>
        <taxon>Eukaryota</taxon>
        <taxon>Fungi</taxon>
        <taxon>Dikarya</taxon>
        <taxon>Ascomycota</taxon>
        <taxon>Pezizomycotina</taxon>
        <taxon>Leotiomycetes</taxon>
        <taxon>Helotiales</taxon>
        <taxon>Sclerotiniaceae</taxon>
        <taxon>Botrytis</taxon>
    </lineage>
</organism>
<protein>
    <recommendedName>
        <fullName evidence="12">Cytochrome P450</fullName>
    </recommendedName>
</protein>
<keyword evidence="5 8" id="KW-0408">Iron</keyword>
<evidence type="ECO:0000256" key="9">
    <source>
        <dbReference type="SAM" id="Phobius"/>
    </source>
</evidence>
<dbReference type="SUPFAM" id="SSF48264">
    <property type="entry name" value="Cytochrome P450"/>
    <property type="match status" value="1"/>
</dbReference>
<comment type="similarity">
    <text evidence="2">Belongs to the cytochrome P450 family.</text>
</comment>
<evidence type="ECO:0000256" key="3">
    <source>
        <dbReference type="ARBA" id="ARBA00022723"/>
    </source>
</evidence>
<dbReference type="PANTHER" id="PTHR24305">
    <property type="entry name" value="CYTOCHROME P450"/>
    <property type="match status" value="1"/>
</dbReference>
<evidence type="ECO:0000256" key="8">
    <source>
        <dbReference type="PIRSR" id="PIRSR602401-1"/>
    </source>
</evidence>
<feature type="transmembrane region" description="Helical" evidence="9">
    <location>
        <begin position="40"/>
        <end position="63"/>
    </location>
</feature>
<keyword evidence="3 8" id="KW-0479">Metal-binding</keyword>
<dbReference type="PRINTS" id="PR00463">
    <property type="entry name" value="EP450I"/>
</dbReference>
<keyword evidence="7" id="KW-0503">Monooxygenase</keyword>
<evidence type="ECO:0000256" key="2">
    <source>
        <dbReference type="ARBA" id="ARBA00010617"/>
    </source>
</evidence>
<evidence type="ECO:0008006" key="12">
    <source>
        <dbReference type="Google" id="ProtNLM"/>
    </source>
</evidence>
<comment type="cofactor">
    <cofactor evidence="1 8">
        <name>heme</name>
        <dbReference type="ChEBI" id="CHEBI:30413"/>
    </cofactor>
</comment>
<dbReference type="VEuPathDB" id="FungiDB:Bcin13g01490"/>
<dbReference type="Proteomes" id="UP000001798">
    <property type="component" value="Chromosome 13"/>
</dbReference>
<evidence type="ECO:0000256" key="1">
    <source>
        <dbReference type="ARBA" id="ARBA00001971"/>
    </source>
</evidence>
<keyword evidence="4" id="KW-0560">Oxidoreductase</keyword>
<evidence type="ECO:0000256" key="5">
    <source>
        <dbReference type="ARBA" id="ARBA00023004"/>
    </source>
</evidence>
<dbReference type="GO" id="GO:0004497">
    <property type="term" value="F:monooxygenase activity"/>
    <property type="evidence" value="ECO:0007669"/>
    <property type="project" value="UniProtKB-KW"/>
</dbReference>
<keyword evidence="6" id="KW-0843">Virulence</keyword>
<keyword evidence="9" id="KW-1133">Transmembrane helix</keyword>
<reference evidence="10 11" key="2">
    <citation type="journal article" date="2012" name="Eukaryot. Cell">
        <title>Genome update of Botrytis cinerea strains B05.10 and T4.</title>
        <authorList>
            <person name="Staats M."/>
            <person name="van Kan J.A."/>
        </authorList>
    </citation>
    <scope>NUCLEOTIDE SEQUENCE [LARGE SCALE GENOMIC DNA]</scope>
    <source>
        <strain evidence="10 11">B05.10</strain>
    </source>
</reference>
<dbReference type="GO" id="GO:0005506">
    <property type="term" value="F:iron ion binding"/>
    <property type="evidence" value="ECO:0007669"/>
    <property type="project" value="InterPro"/>
</dbReference>
<accession>A0A384K0J2</accession>
<dbReference type="Pfam" id="PF00067">
    <property type="entry name" value="p450"/>
    <property type="match status" value="1"/>
</dbReference>
<feature type="binding site" description="axial binding residue" evidence="8">
    <location>
        <position position="483"/>
    </location>
    <ligand>
        <name>heme</name>
        <dbReference type="ChEBI" id="CHEBI:30413"/>
    </ligand>
    <ligandPart>
        <name>Fe</name>
        <dbReference type="ChEBI" id="CHEBI:18248"/>
    </ligandPart>
</feature>
<evidence type="ECO:0000256" key="6">
    <source>
        <dbReference type="ARBA" id="ARBA00023026"/>
    </source>
</evidence>
<dbReference type="OrthoDB" id="3945418at2759"/>
<dbReference type="InterPro" id="IPR002401">
    <property type="entry name" value="Cyt_P450_E_grp-I"/>
</dbReference>
<dbReference type="AlphaFoldDB" id="A0A384K0J2"/>
<dbReference type="PANTHER" id="PTHR24305:SF157">
    <property type="entry name" value="N-ACETYLTRYPTOPHAN 6-HYDROXYLASE IVOC-RELATED"/>
    <property type="match status" value="1"/>
</dbReference>
<dbReference type="PRINTS" id="PR00385">
    <property type="entry name" value="P450"/>
</dbReference>
<dbReference type="Gene3D" id="1.10.630.10">
    <property type="entry name" value="Cytochrome P450"/>
    <property type="match status" value="1"/>
</dbReference>
<keyword evidence="8" id="KW-0349">Heme</keyword>
<gene>
    <name evidence="10" type="ORF">BCIN_13g01490</name>
</gene>
<dbReference type="InterPro" id="IPR050121">
    <property type="entry name" value="Cytochrome_P450_monoxygenase"/>
</dbReference>